<dbReference type="SUPFAM" id="SSF52091">
    <property type="entry name" value="SpoIIaa-like"/>
    <property type="match status" value="1"/>
</dbReference>
<dbReference type="Proteomes" id="UP000570361">
    <property type="component" value="Unassembled WGS sequence"/>
</dbReference>
<sequence length="119" mass="13578">MEQPLVIDKREFPGGYVVQLKGELTRASEQDLLGRFTVENEQIRFLALDLTEVAYINSGGMAVLIRLARTAKKSGTHTFVWGITAHYEKLFRMVGLTEWVMLYPNEFAVMQRIEALGQQ</sequence>
<dbReference type="Pfam" id="PF01740">
    <property type="entry name" value="STAS"/>
    <property type="match status" value="1"/>
</dbReference>
<dbReference type="RefSeq" id="WP_343060754.1">
    <property type="nucleotide sequence ID" value="NZ_JACHXK010000028.1"/>
</dbReference>
<dbReference type="InterPro" id="IPR036513">
    <property type="entry name" value="STAS_dom_sf"/>
</dbReference>
<comment type="caution">
    <text evidence="2">The sequence shown here is derived from an EMBL/GenBank/DDBJ whole genome shotgun (WGS) entry which is preliminary data.</text>
</comment>
<reference evidence="2 3" key="1">
    <citation type="submission" date="2020-08" db="EMBL/GenBank/DDBJ databases">
        <title>Genomic Encyclopedia of Type Strains, Phase III (KMG-III): the genomes of soil and plant-associated and newly described type strains.</title>
        <authorList>
            <person name="Whitman W."/>
        </authorList>
    </citation>
    <scope>NUCLEOTIDE SEQUENCE [LARGE SCALE GENOMIC DNA]</scope>
    <source>
        <strain evidence="2 3">CECT 5862</strain>
    </source>
</reference>
<dbReference type="Gene3D" id="3.30.750.24">
    <property type="entry name" value="STAS domain"/>
    <property type="match status" value="1"/>
</dbReference>
<dbReference type="GO" id="GO:0043856">
    <property type="term" value="F:anti-sigma factor antagonist activity"/>
    <property type="evidence" value="ECO:0007669"/>
    <property type="project" value="TreeGrafter"/>
</dbReference>
<dbReference type="PANTHER" id="PTHR33495">
    <property type="entry name" value="ANTI-SIGMA FACTOR ANTAGONIST TM_1081-RELATED-RELATED"/>
    <property type="match status" value="1"/>
</dbReference>
<evidence type="ECO:0000313" key="3">
    <source>
        <dbReference type="Proteomes" id="UP000570361"/>
    </source>
</evidence>
<proteinExistence type="predicted"/>
<feature type="domain" description="STAS" evidence="1">
    <location>
        <begin position="5"/>
        <end position="116"/>
    </location>
</feature>
<name>A0A7W5B5B4_9BACL</name>
<dbReference type="InterPro" id="IPR002645">
    <property type="entry name" value="STAS_dom"/>
</dbReference>
<accession>A0A7W5B5B4</accession>
<evidence type="ECO:0000259" key="1">
    <source>
        <dbReference type="PROSITE" id="PS50801"/>
    </source>
</evidence>
<dbReference type="EMBL" id="JACHXK010000028">
    <property type="protein sequence ID" value="MBB3114211.1"/>
    <property type="molecule type" value="Genomic_DNA"/>
</dbReference>
<gene>
    <name evidence="2" type="ORF">FHS18_006330</name>
</gene>
<dbReference type="PROSITE" id="PS50801">
    <property type="entry name" value="STAS"/>
    <property type="match status" value="1"/>
</dbReference>
<dbReference type="AlphaFoldDB" id="A0A7W5B5B4"/>
<protein>
    <submittedName>
        <fullName evidence="2">Stage II sporulation protein AA (Anti-sigma F factor antagonist)</fullName>
    </submittedName>
</protein>
<dbReference type="CDD" id="cd07043">
    <property type="entry name" value="STAS_anti-anti-sigma_factors"/>
    <property type="match status" value="1"/>
</dbReference>
<organism evidence="2 3">
    <name type="scientific">Paenibacillus phyllosphaerae</name>
    <dbReference type="NCBI Taxonomy" id="274593"/>
    <lineage>
        <taxon>Bacteria</taxon>
        <taxon>Bacillati</taxon>
        <taxon>Bacillota</taxon>
        <taxon>Bacilli</taxon>
        <taxon>Bacillales</taxon>
        <taxon>Paenibacillaceae</taxon>
        <taxon>Paenibacillus</taxon>
    </lineage>
</organism>
<keyword evidence="3" id="KW-1185">Reference proteome</keyword>
<dbReference type="PANTHER" id="PTHR33495:SF6">
    <property type="entry name" value="ANTI-SIGMA FACTOR ANTAGONIST"/>
    <property type="match status" value="1"/>
</dbReference>
<evidence type="ECO:0000313" key="2">
    <source>
        <dbReference type="EMBL" id="MBB3114211.1"/>
    </source>
</evidence>